<proteinExistence type="inferred from homology"/>
<feature type="region of interest" description="Disordered" evidence="6">
    <location>
        <begin position="983"/>
        <end position="1009"/>
    </location>
</feature>
<dbReference type="CDD" id="cd15831">
    <property type="entry name" value="BTAD"/>
    <property type="match status" value="1"/>
</dbReference>
<evidence type="ECO:0000256" key="2">
    <source>
        <dbReference type="ARBA" id="ARBA00023015"/>
    </source>
</evidence>
<dbReference type="SMART" id="SM00862">
    <property type="entry name" value="Trans_reg_C"/>
    <property type="match status" value="1"/>
</dbReference>
<dbReference type="GO" id="GO:0000160">
    <property type="term" value="P:phosphorelay signal transduction system"/>
    <property type="evidence" value="ECO:0007669"/>
    <property type="project" value="InterPro"/>
</dbReference>
<dbReference type="AlphaFoldDB" id="A0A9Y2JG62"/>
<evidence type="ECO:0000256" key="5">
    <source>
        <dbReference type="PROSITE-ProRule" id="PRU01091"/>
    </source>
</evidence>
<dbReference type="Gene3D" id="1.25.40.10">
    <property type="entry name" value="Tetratricopeptide repeat domain"/>
    <property type="match status" value="2"/>
</dbReference>
<evidence type="ECO:0000259" key="7">
    <source>
        <dbReference type="PROSITE" id="PS51755"/>
    </source>
</evidence>
<keyword evidence="3 5" id="KW-0238">DNA-binding</keyword>
<evidence type="ECO:0000313" key="8">
    <source>
        <dbReference type="EMBL" id="WIX97852.1"/>
    </source>
</evidence>
<comment type="similarity">
    <text evidence="1">Belongs to the AfsR/DnrI/RedD regulatory family.</text>
</comment>
<dbReference type="PANTHER" id="PTHR35807:SF1">
    <property type="entry name" value="TRANSCRIPTIONAL REGULATOR REDD"/>
    <property type="match status" value="1"/>
</dbReference>
<dbReference type="GO" id="GO:0003677">
    <property type="term" value="F:DNA binding"/>
    <property type="evidence" value="ECO:0007669"/>
    <property type="project" value="UniProtKB-UniRule"/>
</dbReference>
<dbReference type="InterPro" id="IPR016032">
    <property type="entry name" value="Sig_transdc_resp-reg_C-effctor"/>
</dbReference>
<dbReference type="InterPro" id="IPR005158">
    <property type="entry name" value="BTAD"/>
</dbReference>
<dbReference type="InterPro" id="IPR027417">
    <property type="entry name" value="P-loop_NTPase"/>
</dbReference>
<dbReference type="Gene3D" id="1.10.10.10">
    <property type="entry name" value="Winged helix-like DNA-binding domain superfamily/Winged helix DNA-binding domain"/>
    <property type="match status" value="1"/>
</dbReference>
<accession>A0A9Y2JG62</accession>
<dbReference type="Gene3D" id="3.40.50.300">
    <property type="entry name" value="P-loop containing nucleotide triphosphate hydrolases"/>
    <property type="match status" value="1"/>
</dbReference>
<dbReference type="SUPFAM" id="SSF52540">
    <property type="entry name" value="P-loop containing nucleoside triphosphate hydrolases"/>
    <property type="match status" value="1"/>
</dbReference>
<gene>
    <name evidence="8" type="ORF">QRX60_27615</name>
</gene>
<dbReference type="SUPFAM" id="SSF48452">
    <property type="entry name" value="TPR-like"/>
    <property type="match status" value="3"/>
</dbReference>
<feature type="DNA-binding region" description="OmpR/PhoB-type" evidence="5">
    <location>
        <begin position="1"/>
        <end position="97"/>
    </location>
</feature>
<dbReference type="PRINTS" id="PR00364">
    <property type="entry name" value="DISEASERSIST"/>
</dbReference>
<dbReference type="EMBL" id="CP127295">
    <property type="protein sequence ID" value="WIX97852.1"/>
    <property type="molecule type" value="Genomic_DNA"/>
</dbReference>
<dbReference type="CDD" id="cd00383">
    <property type="entry name" value="trans_reg_C"/>
    <property type="match status" value="1"/>
</dbReference>
<keyword evidence="2" id="KW-0805">Transcription regulation</keyword>
<protein>
    <submittedName>
        <fullName evidence="8">BTAD domain-containing putative transcriptional regulator</fullName>
    </submittedName>
</protein>
<dbReference type="SUPFAM" id="SSF46894">
    <property type="entry name" value="C-terminal effector domain of the bipartite response regulators"/>
    <property type="match status" value="1"/>
</dbReference>
<dbReference type="GO" id="GO:0006355">
    <property type="term" value="P:regulation of DNA-templated transcription"/>
    <property type="evidence" value="ECO:0007669"/>
    <property type="project" value="InterPro"/>
</dbReference>
<dbReference type="Proteomes" id="UP001239397">
    <property type="component" value="Chromosome"/>
</dbReference>
<dbReference type="Pfam" id="PF03704">
    <property type="entry name" value="BTAD"/>
    <property type="match status" value="1"/>
</dbReference>
<dbReference type="InterPro" id="IPR002182">
    <property type="entry name" value="NB-ARC"/>
</dbReference>
<dbReference type="InterPro" id="IPR001867">
    <property type="entry name" value="OmpR/PhoB-type_DNA-bd"/>
</dbReference>
<dbReference type="InterPro" id="IPR051677">
    <property type="entry name" value="AfsR-DnrI-RedD_regulator"/>
</dbReference>
<dbReference type="PANTHER" id="PTHR35807">
    <property type="entry name" value="TRANSCRIPTIONAL REGULATOR REDD-RELATED"/>
    <property type="match status" value="1"/>
</dbReference>
<dbReference type="PROSITE" id="PS51755">
    <property type="entry name" value="OMPR_PHOB"/>
    <property type="match status" value="1"/>
</dbReference>
<dbReference type="SMART" id="SM01043">
    <property type="entry name" value="BTAD"/>
    <property type="match status" value="1"/>
</dbReference>
<dbReference type="InterPro" id="IPR011990">
    <property type="entry name" value="TPR-like_helical_dom_sf"/>
</dbReference>
<dbReference type="Pfam" id="PF00931">
    <property type="entry name" value="NB-ARC"/>
    <property type="match status" value="1"/>
</dbReference>
<dbReference type="GO" id="GO:0043531">
    <property type="term" value="F:ADP binding"/>
    <property type="evidence" value="ECO:0007669"/>
    <property type="project" value="InterPro"/>
</dbReference>
<dbReference type="InterPro" id="IPR019734">
    <property type="entry name" value="TPR_rpt"/>
</dbReference>
<dbReference type="Pfam" id="PF00486">
    <property type="entry name" value="Trans_reg_C"/>
    <property type="match status" value="1"/>
</dbReference>
<dbReference type="RefSeq" id="WP_285994343.1">
    <property type="nucleotide sequence ID" value="NZ_CP127295.1"/>
</dbReference>
<name>A0A9Y2JG62_9PSEU</name>
<sequence>MLLKSMGGRMRVLLLGPVQVESEGRQLSLGGPKPRGLLAVLAANAGQVVSLDQLVDALWGDVVAVDARGAIYTYVSTLRRQLGDALVRSAGGYLLDLPPDAIDVTCFARHAAEARRAAEADDHATAAKKLRIGLQLWRGAPLTGVQGGWAEAERARLTEQRLVAIEDRIGAELALGWGNRLVGEITALNTEHPLRERLHAHRVTALTQSGRRGEALEHFRGVRRELADELGVDPGPELTSAHQNALHADARPKVPLPTPAQLPADVADFTGRADDVRALIAMLTERPGAAVRVCVVSGQPGAGKSTLAGHVAHRVRGDFPDGQLYAVLSGTRPVIADPAEVLGAFLRALGVPDTSIPPTVEDRATRFRSELAGRKVLVVLDDAAHEQQVRPLLPGAPGCAVLVTSRNKLSALEGARRRDLRVLPDPEALRLLDVVVGDGRVGGEPAAATEIVRLCGRLPLAVRIAGARLAARRHWPLAKLAARLRTERSVLAELAIGDLEVRGSLALSYHSLAEPERTALRRLGFLAVPSFAPWLLAPLLDCPMPEADDVLERLVDSRLVDVVSGDRYVLHDLTRVFGRERALADEPLEDLKAAVARVGEVYLTLVQRASTLLPNAVRLPTPPLPADCWLDQPLLDELLTEPDRWFDWEQNGLVAVVELAGELDLSGLAAGLAAALSSSSFALNNQFTLWWRTHQAALAAAQRTGDRRAEGQLLCGLGWLRYEQDRLDEAADYYRRALEAWISDGDLQRQTTTRIELSRVYREQGGLRAAAALLAETIPVLKLMNDPDTLARAYHAAGLTHTELGHLDVALDACEQAVNCYAETDPVHGVALVLRSISLVHRAAGRLDEAAAHGERALEIFTSVGDRLMTAYATQSLAKIRIRQGLGATERRRLSKSLEVCNDMQDSFGQALILRTLGELELAAGDPEAAKPLLKRALEWWDALNLPLWRARTLRDLSVVLALAGDGAGSDRVWMEAHELFEQNHSREAGEPRPVPQKPSKGFSDVGSP</sequence>
<evidence type="ECO:0000256" key="4">
    <source>
        <dbReference type="ARBA" id="ARBA00023163"/>
    </source>
</evidence>
<dbReference type="SMART" id="SM00028">
    <property type="entry name" value="TPR"/>
    <property type="match status" value="4"/>
</dbReference>
<organism evidence="8 9">
    <name type="scientific">Amycolatopsis mongoliensis</name>
    <dbReference type="NCBI Taxonomy" id="715475"/>
    <lineage>
        <taxon>Bacteria</taxon>
        <taxon>Bacillati</taxon>
        <taxon>Actinomycetota</taxon>
        <taxon>Actinomycetes</taxon>
        <taxon>Pseudonocardiales</taxon>
        <taxon>Pseudonocardiaceae</taxon>
        <taxon>Amycolatopsis</taxon>
    </lineage>
</organism>
<evidence type="ECO:0000313" key="9">
    <source>
        <dbReference type="Proteomes" id="UP001239397"/>
    </source>
</evidence>
<feature type="domain" description="OmpR/PhoB-type" evidence="7">
    <location>
        <begin position="1"/>
        <end position="97"/>
    </location>
</feature>
<evidence type="ECO:0000256" key="6">
    <source>
        <dbReference type="SAM" id="MobiDB-lite"/>
    </source>
</evidence>
<keyword evidence="9" id="KW-1185">Reference proteome</keyword>
<evidence type="ECO:0000256" key="3">
    <source>
        <dbReference type="ARBA" id="ARBA00023125"/>
    </source>
</evidence>
<reference evidence="8 9" key="1">
    <citation type="submission" date="2023-06" db="EMBL/GenBank/DDBJ databases">
        <authorList>
            <person name="Oyuntsetseg B."/>
            <person name="Kim S.B."/>
        </authorList>
    </citation>
    <scope>NUCLEOTIDE SEQUENCE [LARGE SCALE GENOMIC DNA]</scope>
    <source>
        <strain evidence="8 9">4-36</strain>
    </source>
</reference>
<evidence type="ECO:0000256" key="1">
    <source>
        <dbReference type="ARBA" id="ARBA00005820"/>
    </source>
</evidence>
<dbReference type="KEGG" id="amog:QRX60_27615"/>
<dbReference type="InterPro" id="IPR036388">
    <property type="entry name" value="WH-like_DNA-bd_sf"/>
</dbReference>
<keyword evidence="4" id="KW-0804">Transcription</keyword>